<reference evidence="1 2" key="1">
    <citation type="submission" date="2018-08" db="EMBL/GenBank/DDBJ databases">
        <title>Recombination of ecologically and evolutionarily significant loci maintains genetic cohesion in the Pseudomonas syringae species complex.</title>
        <authorList>
            <person name="Dillon M."/>
            <person name="Thakur S."/>
            <person name="Almeida R.N.D."/>
            <person name="Weir B.S."/>
            <person name="Guttman D.S."/>
        </authorList>
    </citation>
    <scope>NUCLEOTIDE SEQUENCE [LARGE SCALE GENOMIC DNA]</scope>
    <source>
        <strain evidence="1 2">ICMP 11897</strain>
    </source>
</reference>
<organism evidence="1 2">
    <name type="scientific">Pseudomonas savastanoi</name>
    <name type="common">Pseudomonas syringae pv. savastanoi</name>
    <dbReference type="NCBI Taxonomy" id="29438"/>
    <lineage>
        <taxon>Bacteria</taxon>
        <taxon>Pseudomonadati</taxon>
        <taxon>Pseudomonadota</taxon>
        <taxon>Gammaproteobacteria</taxon>
        <taxon>Pseudomonadales</taxon>
        <taxon>Pseudomonadaceae</taxon>
        <taxon>Pseudomonas</taxon>
    </lineage>
</organism>
<protein>
    <submittedName>
        <fullName evidence="1">Uncharacterized protein</fullName>
    </submittedName>
</protein>
<accession>A0A3M6A854</accession>
<dbReference type="AlphaFoldDB" id="A0A3M6A854"/>
<gene>
    <name evidence="1" type="ORF">ALP16_04821</name>
</gene>
<dbReference type="EMBL" id="RBUN01000346">
    <property type="protein sequence ID" value="RMV15475.1"/>
    <property type="molecule type" value="Genomic_DNA"/>
</dbReference>
<comment type="caution">
    <text evidence="1">The sequence shown here is derived from an EMBL/GenBank/DDBJ whole genome shotgun (WGS) entry which is preliminary data.</text>
</comment>
<evidence type="ECO:0000313" key="2">
    <source>
        <dbReference type="Proteomes" id="UP000272703"/>
    </source>
</evidence>
<proteinExistence type="predicted"/>
<name>A0A3M6A854_PSESS</name>
<evidence type="ECO:0000313" key="1">
    <source>
        <dbReference type="EMBL" id="RMV15475.1"/>
    </source>
</evidence>
<dbReference type="Proteomes" id="UP000272703">
    <property type="component" value="Unassembled WGS sequence"/>
</dbReference>
<sequence>MMKDHPVSVMRWLGAVTPLASQRNRSTVTISIQNTSLRLHQGLDQARIFKCLNSVAISLQPRSAALI</sequence>